<feature type="domain" description="HTH tetR-type" evidence="3">
    <location>
        <begin position="7"/>
        <end position="67"/>
    </location>
</feature>
<dbReference type="InterPro" id="IPR001647">
    <property type="entry name" value="HTH_TetR"/>
</dbReference>
<dbReference type="InterPro" id="IPR023772">
    <property type="entry name" value="DNA-bd_HTH_TetR-type_CS"/>
</dbReference>
<dbReference type="InterPro" id="IPR050624">
    <property type="entry name" value="HTH-type_Tx_Regulator"/>
</dbReference>
<name>A0ABR9ZN80_9FIRM</name>
<dbReference type="PROSITE" id="PS50977">
    <property type="entry name" value="HTH_TETR_2"/>
    <property type="match status" value="1"/>
</dbReference>
<dbReference type="PANTHER" id="PTHR43479:SF11">
    <property type="entry name" value="ACREF_ENVCD OPERON REPRESSOR-RELATED"/>
    <property type="match status" value="1"/>
</dbReference>
<comment type="caution">
    <text evidence="4">The sequence shown here is derived from an EMBL/GenBank/DDBJ whole genome shotgun (WGS) entry which is preliminary data.</text>
</comment>
<dbReference type="EMBL" id="JADKNH010000001">
    <property type="protein sequence ID" value="MBF4691578.1"/>
    <property type="molecule type" value="Genomic_DNA"/>
</dbReference>
<dbReference type="Proteomes" id="UP000614200">
    <property type="component" value="Unassembled WGS sequence"/>
</dbReference>
<keyword evidence="5" id="KW-1185">Reference proteome</keyword>
<dbReference type="PANTHER" id="PTHR43479">
    <property type="entry name" value="ACREF/ENVCD OPERON REPRESSOR-RELATED"/>
    <property type="match status" value="1"/>
</dbReference>
<dbReference type="SUPFAM" id="SSF46689">
    <property type="entry name" value="Homeodomain-like"/>
    <property type="match status" value="1"/>
</dbReference>
<dbReference type="InterPro" id="IPR009057">
    <property type="entry name" value="Homeodomain-like_sf"/>
</dbReference>
<accession>A0ABR9ZN80</accession>
<sequence>MAQVLKEEIKNRIIESGINCFMANGFQKTTMKEISEDSGISVGNLYRYFPNKRSLYDEIIKPFYLGIELMTKEVHATIEQEEKPDIDFLTSRAYKRLFELFQNQRRIAGIVIRDPGSLEFHETMSTFINMLSASLKVSFEMYTQKQMHDEIFYRAFANSIVYGFISIVASVPEAKLNESLENFIKFSFGMIKERYMSLFDK</sequence>
<dbReference type="PROSITE" id="PS01081">
    <property type="entry name" value="HTH_TETR_1"/>
    <property type="match status" value="1"/>
</dbReference>
<evidence type="ECO:0000313" key="4">
    <source>
        <dbReference type="EMBL" id="MBF4691578.1"/>
    </source>
</evidence>
<keyword evidence="1 2" id="KW-0238">DNA-binding</keyword>
<evidence type="ECO:0000256" key="1">
    <source>
        <dbReference type="ARBA" id="ARBA00023125"/>
    </source>
</evidence>
<gene>
    <name evidence="4" type="ORF">ISU02_00535</name>
</gene>
<evidence type="ECO:0000313" key="5">
    <source>
        <dbReference type="Proteomes" id="UP000614200"/>
    </source>
</evidence>
<dbReference type="Gene3D" id="1.10.357.10">
    <property type="entry name" value="Tetracycline Repressor, domain 2"/>
    <property type="match status" value="1"/>
</dbReference>
<organism evidence="4 5">
    <name type="scientific">Fusibacter ferrireducens</name>
    <dbReference type="NCBI Taxonomy" id="2785058"/>
    <lineage>
        <taxon>Bacteria</taxon>
        <taxon>Bacillati</taxon>
        <taxon>Bacillota</taxon>
        <taxon>Clostridia</taxon>
        <taxon>Eubacteriales</taxon>
        <taxon>Eubacteriales Family XII. Incertae Sedis</taxon>
        <taxon>Fusibacter</taxon>
    </lineage>
</organism>
<dbReference type="Pfam" id="PF00440">
    <property type="entry name" value="TetR_N"/>
    <property type="match status" value="1"/>
</dbReference>
<evidence type="ECO:0000256" key="2">
    <source>
        <dbReference type="PROSITE-ProRule" id="PRU00335"/>
    </source>
</evidence>
<reference evidence="4 5" key="1">
    <citation type="submission" date="2020-11" db="EMBL/GenBank/DDBJ databases">
        <title>Fusibacter basophilias sp. nov.</title>
        <authorList>
            <person name="Qiu D."/>
        </authorList>
    </citation>
    <scope>NUCLEOTIDE SEQUENCE [LARGE SCALE GENOMIC DNA]</scope>
    <source>
        <strain evidence="4 5">Q10-2</strain>
    </source>
</reference>
<evidence type="ECO:0000259" key="3">
    <source>
        <dbReference type="PROSITE" id="PS50977"/>
    </source>
</evidence>
<dbReference type="RefSeq" id="WP_194699825.1">
    <property type="nucleotide sequence ID" value="NZ_JADKNH010000001.1"/>
</dbReference>
<feature type="DNA-binding region" description="H-T-H motif" evidence="2">
    <location>
        <begin position="30"/>
        <end position="49"/>
    </location>
</feature>
<proteinExistence type="predicted"/>
<dbReference type="PRINTS" id="PR00455">
    <property type="entry name" value="HTHTETR"/>
</dbReference>
<protein>
    <submittedName>
        <fullName evidence="4">TetR/AcrR family transcriptional regulator</fullName>
    </submittedName>
</protein>